<evidence type="ECO:0000256" key="3">
    <source>
        <dbReference type="SAM" id="SignalP"/>
    </source>
</evidence>
<dbReference type="PANTHER" id="PTHR12236:SF79">
    <property type="entry name" value="CUTICULAR PROTEIN 50CB-RELATED"/>
    <property type="match status" value="1"/>
</dbReference>
<name>A0AAV2Q8K2_MEGNR</name>
<accession>A0AAV2Q8K2</accession>
<evidence type="ECO:0000256" key="1">
    <source>
        <dbReference type="ARBA" id="ARBA00022460"/>
    </source>
</evidence>
<keyword evidence="1 2" id="KW-0193">Cuticle</keyword>
<sequence length="131" mass="13886">MVAKFVLVALLAAAVMGDSSPSYGPPPSYHAPSYKEPGMPYDFAYAVNDDYKGVNFAHDESSDGHVTSGSYRVALPDGRTQIVTFTATHEGGYEAEVTYEGEAQYPEVKPYAPAAPAYGPPAPAYGPPTYA</sequence>
<comment type="caution">
    <text evidence="4">The sequence shown here is derived from an EMBL/GenBank/DDBJ whole genome shotgun (WGS) entry which is preliminary data.</text>
</comment>
<dbReference type="EMBL" id="CAXKWB010003825">
    <property type="protein sequence ID" value="CAL4070544.1"/>
    <property type="molecule type" value="Genomic_DNA"/>
</dbReference>
<dbReference type="AlphaFoldDB" id="A0AAV2Q8K2"/>
<dbReference type="PANTHER" id="PTHR12236">
    <property type="entry name" value="STRUCTURAL CONTITUENT OF CUTICLE"/>
    <property type="match status" value="1"/>
</dbReference>
<evidence type="ECO:0000256" key="2">
    <source>
        <dbReference type="PROSITE-ProRule" id="PRU00497"/>
    </source>
</evidence>
<protein>
    <recommendedName>
        <fullName evidence="6">Cuticle protein</fullName>
    </recommendedName>
</protein>
<dbReference type="Proteomes" id="UP001497623">
    <property type="component" value="Unassembled WGS sequence"/>
</dbReference>
<evidence type="ECO:0000313" key="4">
    <source>
        <dbReference type="EMBL" id="CAL4070544.1"/>
    </source>
</evidence>
<dbReference type="PROSITE" id="PS51155">
    <property type="entry name" value="CHIT_BIND_RR_2"/>
    <property type="match status" value="1"/>
</dbReference>
<dbReference type="InterPro" id="IPR000618">
    <property type="entry name" value="Insect_cuticle"/>
</dbReference>
<organism evidence="4 5">
    <name type="scientific">Meganyctiphanes norvegica</name>
    <name type="common">Northern krill</name>
    <name type="synonym">Thysanopoda norvegica</name>
    <dbReference type="NCBI Taxonomy" id="48144"/>
    <lineage>
        <taxon>Eukaryota</taxon>
        <taxon>Metazoa</taxon>
        <taxon>Ecdysozoa</taxon>
        <taxon>Arthropoda</taxon>
        <taxon>Crustacea</taxon>
        <taxon>Multicrustacea</taxon>
        <taxon>Malacostraca</taxon>
        <taxon>Eumalacostraca</taxon>
        <taxon>Eucarida</taxon>
        <taxon>Euphausiacea</taxon>
        <taxon>Euphausiidae</taxon>
        <taxon>Meganyctiphanes</taxon>
    </lineage>
</organism>
<feature type="signal peptide" evidence="3">
    <location>
        <begin position="1"/>
        <end position="17"/>
    </location>
</feature>
<reference evidence="4 5" key="1">
    <citation type="submission" date="2024-05" db="EMBL/GenBank/DDBJ databases">
        <authorList>
            <person name="Wallberg A."/>
        </authorList>
    </citation>
    <scope>NUCLEOTIDE SEQUENCE [LARGE SCALE GENOMIC DNA]</scope>
</reference>
<feature type="chain" id="PRO_5043427416" description="Cuticle protein" evidence="3">
    <location>
        <begin position="18"/>
        <end position="131"/>
    </location>
</feature>
<gene>
    <name evidence="4" type="ORF">MNOR_LOCUS8295</name>
</gene>
<keyword evidence="3" id="KW-0732">Signal</keyword>
<evidence type="ECO:0000313" key="5">
    <source>
        <dbReference type="Proteomes" id="UP001497623"/>
    </source>
</evidence>
<proteinExistence type="predicted"/>
<dbReference type="InterPro" id="IPR051217">
    <property type="entry name" value="Insect_Cuticle_Struc_Prot"/>
</dbReference>
<evidence type="ECO:0008006" key="6">
    <source>
        <dbReference type="Google" id="ProtNLM"/>
    </source>
</evidence>
<dbReference type="GO" id="GO:0042302">
    <property type="term" value="F:structural constituent of cuticle"/>
    <property type="evidence" value="ECO:0007669"/>
    <property type="project" value="UniProtKB-UniRule"/>
</dbReference>
<keyword evidence="5" id="KW-1185">Reference proteome</keyword>
<dbReference type="Pfam" id="PF00379">
    <property type="entry name" value="Chitin_bind_4"/>
    <property type="match status" value="1"/>
</dbReference>
<dbReference type="GO" id="GO:0005615">
    <property type="term" value="C:extracellular space"/>
    <property type="evidence" value="ECO:0007669"/>
    <property type="project" value="TreeGrafter"/>
</dbReference>
<dbReference type="GO" id="GO:0031012">
    <property type="term" value="C:extracellular matrix"/>
    <property type="evidence" value="ECO:0007669"/>
    <property type="project" value="TreeGrafter"/>
</dbReference>